<accession>A0A9N8YZL0</accession>
<proteinExistence type="predicted"/>
<keyword evidence="4" id="KW-1185">Reference proteome</keyword>
<comment type="caution">
    <text evidence="3">The sequence shown here is derived from an EMBL/GenBank/DDBJ whole genome shotgun (WGS) entry which is preliminary data.</text>
</comment>
<gene>
    <name evidence="3" type="ORF">CPELLU_LOCUS614</name>
</gene>
<dbReference type="EMBL" id="CAJVQA010000179">
    <property type="protein sequence ID" value="CAG8460764.1"/>
    <property type="molecule type" value="Genomic_DNA"/>
</dbReference>
<dbReference type="Proteomes" id="UP000789759">
    <property type="component" value="Unassembled WGS sequence"/>
</dbReference>
<dbReference type="AlphaFoldDB" id="A0A9N8YZL0"/>
<reference evidence="3" key="1">
    <citation type="submission" date="2021-06" db="EMBL/GenBank/DDBJ databases">
        <authorList>
            <person name="Kallberg Y."/>
            <person name="Tangrot J."/>
            <person name="Rosling A."/>
        </authorList>
    </citation>
    <scope>NUCLEOTIDE SEQUENCE</scope>
    <source>
        <strain evidence="3">FL966</strain>
    </source>
</reference>
<evidence type="ECO:0000256" key="2">
    <source>
        <dbReference type="SAM" id="MobiDB-lite"/>
    </source>
</evidence>
<organism evidence="3 4">
    <name type="scientific">Cetraspora pellucida</name>
    <dbReference type="NCBI Taxonomy" id="1433469"/>
    <lineage>
        <taxon>Eukaryota</taxon>
        <taxon>Fungi</taxon>
        <taxon>Fungi incertae sedis</taxon>
        <taxon>Mucoromycota</taxon>
        <taxon>Glomeromycotina</taxon>
        <taxon>Glomeromycetes</taxon>
        <taxon>Diversisporales</taxon>
        <taxon>Gigasporaceae</taxon>
        <taxon>Cetraspora</taxon>
    </lineage>
</organism>
<feature type="coiled-coil region" evidence="1">
    <location>
        <begin position="7"/>
        <end position="111"/>
    </location>
</feature>
<name>A0A9N8YZL0_9GLOM</name>
<dbReference type="PANTHER" id="PTHR38120">
    <property type="entry name" value="EXPRESSED PROTEIN"/>
    <property type="match status" value="1"/>
</dbReference>
<protein>
    <submittedName>
        <fullName evidence="3">22574_t:CDS:1</fullName>
    </submittedName>
</protein>
<dbReference type="PANTHER" id="PTHR38120:SF1">
    <property type="entry name" value="M PROTEIN, SEROTYPE 2.1"/>
    <property type="match status" value="1"/>
</dbReference>
<evidence type="ECO:0000313" key="4">
    <source>
        <dbReference type="Proteomes" id="UP000789759"/>
    </source>
</evidence>
<dbReference type="OrthoDB" id="2121319at2759"/>
<feature type="region of interest" description="Disordered" evidence="2">
    <location>
        <begin position="136"/>
        <end position="163"/>
    </location>
</feature>
<sequence length="394" mass="45913">MSFDGELATLRRQVENFQNLNALVREQLERVNKENSTLTDDNNFLRKKNNSLQQEITTHHNEYARIESEFYQQGQEVEGLKKKNEDVLRNTQEIEQKLKEESQAFEKDQAEWQMRESELIGQIKTLQEAINTFSQKKNGNISSNDEDSPPSSPTSPTNSYHTAVREAKIAKRTIKELERRVNDLMSEMENVERLHTNSITTNKNHLAKIHHLENELDQVKHMNQTLMEDSERYQLLLHEKTMRGEFVLNHVMQRNTKYSCITGKKTKFTNQYGKFTQDETSASINSISINLKAELNRAMNEGNERIEGNDHSIIERLQDEIKLLKDSNKSLSLYIEKILNRIMEAQGFEEILAKDWSAKPTTPLTLPKTTLSQEPVKKKTERRKTFSFVLSRRA</sequence>
<keyword evidence="1" id="KW-0175">Coiled coil</keyword>
<evidence type="ECO:0000313" key="3">
    <source>
        <dbReference type="EMBL" id="CAG8460764.1"/>
    </source>
</evidence>
<evidence type="ECO:0000256" key="1">
    <source>
        <dbReference type="SAM" id="Coils"/>
    </source>
</evidence>